<evidence type="ECO:0000256" key="4">
    <source>
        <dbReference type="ARBA" id="ARBA00012229"/>
    </source>
</evidence>
<dbReference type="InterPro" id="IPR017938">
    <property type="entry name" value="Riboflavin_synthase-like_b-brl"/>
</dbReference>
<evidence type="ECO:0000256" key="8">
    <source>
        <dbReference type="ARBA" id="ARBA00023027"/>
    </source>
</evidence>
<keyword evidence="8" id="KW-0520">NAD</keyword>
<evidence type="ECO:0000256" key="7">
    <source>
        <dbReference type="ARBA" id="ARBA00023014"/>
    </source>
</evidence>
<evidence type="ECO:0000256" key="9">
    <source>
        <dbReference type="ARBA" id="ARBA00048649"/>
    </source>
</evidence>
<dbReference type="SUPFAM" id="SSF52343">
    <property type="entry name" value="Ferredoxin reductase-like, C-terminal NADP-linked domain"/>
    <property type="match status" value="1"/>
</dbReference>
<comment type="catalytic activity">
    <reaction evidence="10">
        <text>2 nitric oxide + NADPH + 2 O2 = 2 nitrate + NADP(+) + H(+)</text>
        <dbReference type="Rhea" id="RHEA:19465"/>
        <dbReference type="ChEBI" id="CHEBI:15378"/>
        <dbReference type="ChEBI" id="CHEBI:15379"/>
        <dbReference type="ChEBI" id="CHEBI:16480"/>
        <dbReference type="ChEBI" id="CHEBI:17632"/>
        <dbReference type="ChEBI" id="CHEBI:57783"/>
        <dbReference type="ChEBI" id="CHEBI:58349"/>
        <dbReference type="EC" id="1.14.12.17"/>
    </reaction>
</comment>
<keyword evidence="7" id="KW-0411">Iron-sulfur</keyword>
<evidence type="ECO:0000256" key="6">
    <source>
        <dbReference type="ARBA" id="ARBA00022857"/>
    </source>
</evidence>
<dbReference type="Pfam" id="PF00970">
    <property type="entry name" value="FAD_binding_6"/>
    <property type="match status" value="1"/>
</dbReference>
<dbReference type="PANTHER" id="PTHR47354:SF5">
    <property type="entry name" value="PROTEIN RFBI"/>
    <property type="match status" value="1"/>
</dbReference>
<evidence type="ECO:0000313" key="14">
    <source>
        <dbReference type="EMBL" id="MFD1662647.1"/>
    </source>
</evidence>
<keyword evidence="15" id="KW-1185">Reference proteome</keyword>
<comment type="caution">
    <text evidence="14">The sequence shown here is derived from an EMBL/GenBank/DDBJ whole genome shotgun (WGS) entry which is preliminary data.</text>
</comment>
<dbReference type="Gene3D" id="1.10.490.10">
    <property type="entry name" value="Globins"/>
    <property type="match status" value="1"/>
</dbReference>
<keyword evidence="5" id="KW-0479">Metal-binding</keyword>
<comment type="similarity">
    <text evidence="3">In the C-terminal section; belongs to the flavoprotein pyridine nucleotide cytochrome reductase family.</text>
</comment>
<dbReference type="Gene3D" id="3.40.50.80">
    <property type="entry name" value="Nucleotide-binding domain of ferredoxin-NADP reductase (FNR) module"/>
    <property type="match status" value="1"/>
</dbReference>
<reference evidence="15" key="1">
    <citation type="journal article" date="2019" name="Int. J. Syst. Evol. Microbiol.">
        <title>The Global Catalogue of Microorganisms (GCM) 10K type strain sequencing project: providing services to taxonomists for standard genome sequencing and annotation.</title>
        <authorList>
            <consortium name="The Broad Institute Genomics Platform"/>
            <consortium name="The Broad Institute Genome Sequencing Center for Infectious Disease"/>
            <person name="Wu L."/>
            <person name="Ma J."/>
        </authorList>
    </citation>
    <scope>NUCLEOTIDE SEQUENCE [LARGE SCALE GENOMIC DNA]</scope>
    <source>
        <strain evidence="15">CGMCC 1.12470</strain>
    </source>
</reference>
<evidence type="ECO:0000256" key="5">
    <source>
        <dbReference type="ARBA" id="ARBA00022714"/>
    </source>
</evidence>
<sequence length="460" mass="50226">MITPNHVPGRRAHEESTIDINCDSSTRGGAKGDDYHALLARQDAMRLRDRLLAPARPTSTARPPRRAYDGAADQQVIVRNLALVTPFGDLIAHLYDALFEQHPYLRQLFPDSMEFQRGHLERAFWYLIEHLHEPEELTAFCVRLGRDHRKLGVRPVHYEVFASALAEALHRSARGALGPEVEQAWLRMVRFAAAGMVAGSDDALAEPAAWSGTVTSHQLRRPDLAVLRVRTAEPYPYRPGQYASLESPLLQHTWRPYSIACAWAAEGELEFHVRRTGSGGVSDALTLRTRVGDTLRLGPAQGAMALDDELSRDVLIVAGGTGWATARPLLEELAARRAPGRRAHLFLGARTAEDLYDAPALARLEKRCPWLRIVPVIGEGPGASVEGSLVETVARQGNWADHVAYVSGPPAMVTAVAWRLAGLGLPADRIRHDPVAGTVPLPSRADAAWPAGSAPEGAQV</sequence>
<dbReference type="PROSITE" id="PS01033">
    <property type="entry name" value="GLOBIN"/>
    <property type="match status" value="1"/>
</dbReference>
<evidence type="ECO:0000313" key="15">
    <source>
        <dbReference type="Proteomes" id="UP001597261"/>
    </source>
</evidence>
<evidence type="ECO:0000256" key="10">
    <source>
        <dbReference type="ARBA" id="ARBA00049433"/>
    </source>
</evidence>
<protein>
    <recommendedName>
        <fullName evidence="4">nitric oxide dioxygenase</fullName>
        <ecNumber evidence="4">1.14.12.17</ecNumber>
    </recommendedName>
</protein>
<dbReference type="InterPro" id="IPR009050">
    <property type="entry name" value="Globin-like_sf"/>
</dbReference>
<dbReference type="InterPro" id="IPR012292">
    <property type="entry name" value="Globin/Proto"/>
</dbReference>
<keyword evidence="5" id="KW-0001">2Fe-2S</keyword>
<dbReference type="SUPFAM" id="SSF46458">
    <property type="entry name" value="Globin-like"/>
    <property type="match status" value="1"/>
</dbReference>
<dbReference type="InterPro" id="IPR050415">
    <property type="entry name" value="MRET"/>
</dbReference>
<comment type="catalytic activity">
    <reaction evidence="9">
        <text>2 nitric oxide + NADH + 2 O2 = 2 nitrate + NAD(+) + H(+)</text>
        <dbReference type="Rhea" id="RHEA:19469"/>
        <dbReference type="ChEBI" id="CHEBI:15378"/>
        <dbReference type="ChEBI" id="CHEBI:15379"/>
        <dbReference type="ChEBI" id="CHEBI:16480"/>
        <dbReference type="ChEBI" id="CHEBI:17632"/>
        <dbReference type="ChEBI" id="CHEBI:57540"/>
        <dbReference type="ChEBI" id="CHEBI:57945"/>
        <dbReference type="EC" id="1.14.12.17"/>
    </reaction>
</comment>
<evidence type="ECO:0000259" key="12">
    <source>
        <dbReference type="PROSITE" id="PS01033"/>
    </source>
</evidence>
<dbReference type="PRINTS" id="PR00410">
    <property type="entry name" value="PHEHYDRXLASE"/>
</dbReference>
<dbReference type="PANTHER" id="PTHR47354">
    <property type="entry name" value="NADH OXIDOREDUCTASE HCR"/>
    <property type="match status" value="1"/>
</dbReference>
<evidence type="ECO:0000256" key="2">
    <source>
        <dbReference type="ARBA" id="ARBA00001974"/>
    </source>
</evidence>
<dbReference type="InterPro" id="IPR017927">
    <property type="entry name" value="FAD-bd_FR_type"/>
</dbReference>
<proteinExistence type="inferred from homology"/>
<dbReference type="Pfam" id="PF00175">
    <property type="entry name" value="NAD_binding_1"/>
    <property type="match status" value="1"/>
</dbReference>
<gene>
    <name evidence="14" type="ORF">ACFSL4_31855</name>
</gene>
<evidence type="ECO:0000259" key="13">
    <source>
        <dbReference type="PROSITE" id="PS51384"/>
    </source>
</evidence>
<feature type="domain" description="Globin" evidence="12">
    <location>
        <begin position="68"/>
        <end position="201"/>
    </location>
</feature>
<dbReference type="InterPro" id="IPR008333">
    <property type="entry name" value="Cbr1-like_FAD-bd_dom"/>
</dbReference>
<keyword evidence="5" id="KW-0408">Iron</keyword>
<organism evidence="14 15">
    <name type="scientific">Streptomyces caeni</name>
    <dbReference type="NCBI Taxonomy" id="2307231"/>
    <lineage>
        <taxon>Bacteria</taxon>
        <taxon>Bacillati</taxon>
        <taxon>Actinomycetota</taxon>
        <taxon>Actinomycetes</taxon>
        <taxon>Kitasatosporales</taxon>
        <taxon>Streptomycetaceae</taxon>
        <taxon>Streptomyces</taxon>
    </lineage>
</organism>
<comment type="cofactor">
    <cofactor evidence="1">
        <name>heme b</name>
        <dbReference type="ChEBI" id="CHEBI:60344"/>
    </cofactor>
</comment>
<comment type="cofactor">
    <cofactor evidence="2">
        <name>FAD</name>
        <dbReference type="ChEBI" id="CHEBI:57692"/>
    </cofactor>
</comment>
<evidence type="ECO:0000256" key="3">
    <source>
        <dbReference type="ARBA" id="ARBA00006401"/>
    </source>
</evidence>
<dbReference type="Gene3D" id="2.40.30.10">
    <property type="entry name" value="Translation factors"/>
    <property type="match status" value="1"/>
</dbReference>
<keyword evidence="6" id="KW-0521">NADP</keyword>
<dbReference type="Proteomes" id="UP001597261">
    <property type="component" value="Unassembled WGS sequence"/>
</dbReference>
<dbReference type="RefSeq" id="WP_381090690.1">
    <property type="nucleotide sequence ID" value="NZ_JBHUDX010000099.1"/>
</dbReference>
<evidence type="ECO:0000256" key="1">
    <source>
        <dbReference type="ARBA" id="ARBA00001970"/>
    </source>
</evidence>
<dbReference type="EC" id="1.14.12.17" evidence="4"/>
<dbReference type="Pfam" id="PF00042">
    <property type="entry name" value="Globin"/>
    <property type="match status" value="1"/>
</dbReference>
<dbReference type="EMBL" id="JBHUDX010000099">
    <property type="protein sequence ID" value="MFD1662647.1"/>
    <property type="molecule type" value="Genomic_DNA"/>
</dbReference>
<evidence type="ECO:0000256" key="11">
    <source>
        <dbReference type="SAM" id="MobiDB-lite"/>
    </source>
</evidence>
<dbReference type="PROSITE" id="PS51384">
    <property type="entry name" value="FAD_FR"/>
    <property type="match status" value="1"/>
</dbReference>
<dbReference type="CDD" id="cd19753">
    <property type="entry name" value="Mb-like_oxidoreductase"/>
    <property type="match status" value="1"/>
</dbReference>
<dbReference type="InterPro" id="IPR039261">
    <property type="entry name" value="FNR_nucleotide-bd"/>
</dbReference>
<dbReference type="InterPro" id="IPR001433">
    <property type="entry name" value="OxRdtase_FAD/NAD-bd"/>
</dbReference>
<accession>A0ABW4J0M6</accession>
<feature type="domain" description="FAD-binding FR-type" evidence="13">
    <location>
        <begin position="207"/>
        <end position="307"/>
    </location>
</feature>
<feature type="region of interest" description="Disordered" evidence="11">
    <location>
        <begin position="1"/>
        <end position="26"/>
    </location>
</feature>
<dbReference type="SUPFAM" id="SSF63380">
    <property type="entry name" value="Riboflavin synthase domain-like"/>
    <property type="match status" value="1"/>
</dbReference>
<name>A0ABW4J0M6_9ACTN</name>
<dbReference type="InterPro" id="IPR000971">
    <property type="entry name" value="Globin"/>
</dbReference>